<evidence type="ECO:0000256" key="3">
    <source>
        <dbReference type="ARBA" id="ARBA00012834"/>
    </source>
</evidence>
<dbReference type="InterPro" id="IPR029063">
    <property type="entry name" value="SAM-dependent_MTases_sf"/>
</dbReference>
<name>A0A8K0NSK1_9TREE</name>
<evidence type="ECO:0000256" key="9">
    <source>
        <dbReference type="PIRSR" id="PIRSR016305-1"/>
    </source>
</evidence>
<evidence type="ECO:0000256" key="8">
    <source>
        <dbReference type="PIRNR" id="PIRNR016305"/>
    </source>
</evidence>
<dbReference type="InterPro" id="IPR007213">
    <property type="entry name" value="Ppm1/Ppm2/Tcmp"/>
</dbReference>
<accession>A0A8K0NSK1</accession>
<keyword evidence="5 8" id="KW-0489">Methyltransferase</keyword>
<feature type="binding site" evidence="9">
    <location>
        <position position="73"/>
    </location>
    <ligand>
        <name>S-adenosyl-L-methionine</name>
        <dbReference type="ChEBI" id="CHEBI:59789"/>
    </ligand>
</feature>
<dbReference type="EC" id="2.1.1.233" evidence="3 8"/>
<dbReference type="Proteomes" id="UP000812966">
    <property type="component" value="Unassembled WGS sequence"/>
</dbReference>
<evidence type="ECO:0000256" key="10">
    <source>
        <dbReference type="SAM" id="MobiDB-lite"/>
    </source>
</evidence>
<evidence type="ECO:0000256" key="2">
    <source>
        <dbReference type="ARBA" id="ARBA00010703"/>
    </source>
</evidence>
<evidence type="ECO:0000256" key="4">
    <source>
        <dbReference type="ARBA" id="ARBA00017497"/>
    </source>
</evidence>
<dbReference type="PANTHER" id="PTHR13600:SF21">
    <property type="entry name" value="LEUCINE CARBOXYL METHYLTRANSFERASE 1"/>
    <property type="match status" value="1"/>
</dbReference>
<dbReference type="OrthoDB" id="203237at2759"/>
<comment type="catalytic activity">
    <reaction evidence="1 8">
        <text>[phosphatase 2A protein]-C-terminal L-leucine + S-adenosyl-L-methionine = [phosphatase 2A protein]-C-terminal L-leucine methyl ester + S-adenosyl-L-homocysteine</text>
        <dbReference type="Rhea" id="RHEA:48544"/>
        <dbReference type="Rhea" id="RHEA-COMP:12134"/>
        <dbReference type="Rhea" id="RHEA-COMP:12135"/>
        <dbReference type="ChEBI" id="CHEBI:57856"/>
        <dbReference type="ChEBI" id="CHEBI:59789"/>
        <dbReference type="ChEBI" id="CHEBI:90516"/>
        <dbReference type="ChEBI" id="CHEBI:90517"/>
        <dbReference type="EC" id="2.1.1.233"/>
    </reaction>
</comment>
<evidence type="ECO:0000256" key="7">
    <source>
        <dbReference type="ARBA" id="ARBA00022691"/>
    </source>
</evidence>
<dbReference type="Pfam" id="PF04072">
    <property type="entry name" value="LCM"/>
    <property type="match status" value="1"/>
</dbReference>
<comment type="function">
    <text evidence="8">Methylates the carboxyl group of the C-terminal leucine residue of protein phosphatase 2A catalytic subunits to form alpha-leucine ester residues.</text>
</comment>
<feature type="binding site" evidence="9">
    <location>
        <position position="227"/>
    </location>
    <ligand>
        <name>S-adenosyl-L-methionine</name>
        <dbReference type="ChEBI" id="CHEBI:59789"/>
    </ligand>
</feature>
<dbReference type="GO" id="GO:0018423">
    <property type="term" value="F:protein C-terminal leucine carboxyl O-methyltransferase activity"/>
    <property type="evidence" value="ECO:0007669"/>
    <property type="project" value="UniProtKB-EC"/>
</dbReference>
<sequence length="364" mass="40024">MLPRRFEESVPQLGQSARADQAIRATDGDALISRISAVNAGYLHDPFASLIAKAPSSSTTRRVPLINVGTHHRTWALDKLVDSFLESGDKDKARQIVSLGAGSDTRFWRLMSRTNRPNISKYVEIDFDDVTSIKARRICMNKTLSAAISSPLPSSSSSSSDAASSIPAQTKPQVSQGGSRLDTPLYTLLPLDLRIKKDLQAQAQENGPLDVLSTLLDPELPTLFLAECVYCYMQPEESGRVIEWFAAKFKGKGGCLGVVYEMCGLDDSFGLVMRRNLQARGIQLPGAVFANPQAQAERFLKAGFEKAEGVSLRTIRRDFVPRDELERISKLEMLDEVEELELMLDHYCIAWGSVGLVGETIGLS</sequence>
<evidence type="ECO:0000256" key="1">
    <source>
        <dbReference type="ARBA" id="ARBA00000724"/>
    </source>
</evidence>
<proteinExistence type="inferred from homology"/>
<dbReference type="Gene3D" id="3.40.50.150">
    <property type="entry name" value="Vaccinia Virus protein VP39"/>
    <property type="match status" value="1"/>
</dbReference>
<keyword evidence="7 8" id="KW-0949">S-adenosyl-L-methionine</keyword>
<dbReference type="SUPFAM" id="SSF53335">
    <property type="entry name" value="S-adenosyl-L-methionine-dependent methyltransferases"/>
    <property type="match status" value="1"/>
</dbReference>
<evidence type="ECO:0000313" key="11">
    <source>
        <dbReference type="EMBL" id="KAG7531825.1"/>
    </source>
</evidence>
<dbReference type="PANTHER" id="PTHR13600">
    <property type="entry name" value="LEUCINE CARBOXYL METHYLTRANSFERASE"/>
    <property type="match status" value="1"/>
</dbReference>
<evidence type="ECO:0000256" key="6">
    <source>
        <dbReference type="ARBA" id="ARBA00022679"/>
    </source>
</evidence>
<comment type="caution">
    <text evidence="11">The sequence shown here is derived from an EMBL/GenBank/DDBJ whole genome shotgun (WGS) entry which is preliminary data.</text>
</comment>
<dbReference type="PIRSF" id="PIRSF016305">
    <property type="entry name" value="LCM_mtfrase"/>
    <property type="match status" value="1"/>
</dbReference>
<keyword evidence="12" id="KW-1185">Reference proteome</keyword>
<protein>
    <recommendedName>
        <fullName evidence="4 8">Leucine carboxyl methyltransferase 1</fullName>
        <ecNumber evidence="3 8">2.1.1.233</ecNumber>
    </recommendedName>
</protein>
<dbReference type="InterPro" id="IPR016651">
    <property type="entry name" value="LCMT1"/>
</dbReference>
<dbReference type="EMBL" id="JABELV010000081">
    <property type="protein sequence ID" value="KAG7531825.1"/>
    <property type="molecule type" value="Genomic_DNA"/>
</dbReference>
<dbReference type="AlphaFoldDB" id="A0A8K0NSK1"/>
<dbReference type="GO" id="GO:0032259">
    <property type="term" value="P:methylation"/>
    <property type="evidence" value="ECO:0007669"/>
    <property type="project" value="UniProtKB-KW"/>
</dbReference>
<gene>
    <name evidence="11" type="ORF">FFLO_04051</name>
</gene>
<keyword evidence="6 8" id="KW-0808">Transferase</keyword>
<feature type="binding site" evidence="9">
    <location>
        <position position="100"/>
    </location>
    <ligand>
        <name>S-adenosyl-L-methionine</name>
        <dbReference type="ChEBI" id="CHEBI:59789"/>
    </ligand>
</feature>
<evidence type="ECO:0000256" key="5">
    <source>
        <dbReference type="ARBA" id="ARBA00022603"/>
    </source>
</evidence>
<feature type="binding site" evidence="9">
    <location>
        <begin position="192"/>
        <end position="193"/>
    </location>
    <ligand>
        <name>S-adenosyl-L-methionine</name>
        <dbReference type="ChEBI" id="CHEBI:59789"/>
    </ligand>
</feature>
<comment type="similarity">
    <text evidence="2 8">Belongs to the methyltransferase superfamily. LCMT family.</text>
</comment>
<feature type="region of interest" description="Disordered" evidence="10">
    <location>
        <begin position="148"/>
        <end position="181"/>
    </location>
</feature>
<feature type="compositionally biased region" description="Low complexity" evidence="10">
    <location>
        <begin position="148"/>
        <end position="168"/>
    </location>
</feature>
<organism evidence="11 12">
    <name type="scientific">Filobasidium floriforme</name>
    <dbReference type="NCBI Taxonomy" id="5210"/>
    <lineage>
        <taxon>Eukaryota</taxon>
        <taxon>Fungi</taxon>
        <taxon>Dikarya</taxon>
        <taxon>Basidiomycota</taxon>
        <taxon>Agaricomycotina</taxon>
        <taxon>Tremellomycetes</taxon>
        <taxon>Filobasidiales</taxon>
        <taxon>Filobasidiaceae</taxon>
        <taxon>Filobasidium</taxon>
    </lineage>
</organism>
<evidence type="ECO:0000313" key="12">
    <source>
        <dbReference type="Proteomes" id="UP000812966"/>
    </source>
</evidence>
<reference evidence="11" key="1">
    <citation type="submission" date="2020-04" db="EMBL/GenBank/DDBJ databases">
        <title>Analysis of mating type loci in Filobasidium floriforme.</title>
        <authorList>
            <person name="Nowrousian M."/>
        </authorList>
    </citation>
    <scope>NUCLEOTIDE SEQUENCE</scope>
    <source>
        <strain evidence="11">CBS 6242</strain>
    </source>
</reference>